<feature type="domain" description="Homing endonuclease LAGLIDADG" evidence="1">
    <location>
        <begin position="32"/>
        <end position="138"/>
    </location>
</feature>
<evidence type="ECO:0000313" key="2">
    <source>
        <dbReference type="EMBL" id="OHA58394.1"/>
    </source>
</evidence>
<dbReference type="PANTHER" id="PTHR36181:SF4">
    <property type="entry name" value="LAGLIDADG ENDONUCLEASE"/>
    <property type="match status" value="1"/>
</dbReference>
<dbReference type="InterPro" id="IPR051289">
    <property type="entry name" value="LAGLIDADG_Endonuclease"/>
</dbReference>
<evidence type="ECO:0000313" key="3">
    <source>
        <dbReference type="Proteomes" id="UP000177043"/>
    </source>
</evidence>
<dbReference type="InterPro" id="IPR027434">
    <property type="entry name" value="Homing_endonucl"/>
</dbReference>
<gene>
    <name evidence="2" type="ORF">A2571_01275</name>
</gene>
<dbReference type="Pfam" id="PF00961">
    <property type="entry name" value="LAGLIDADG_1"/>
    <property type="match status" value="1"/>
</dbReference>
<comment type="caution">
    <text evidence="2">The sequence shown here is derived from an EMBL/GenBank/DDBJ whole genome shotgun (WGS) entry which is preliminary data.</text>
</comment>
<accession>A0A1G2QCT9</accession>
<dbReference type="Proteomes" id="UP000177043">
    <property type="component" value="Unassembled WGS sequence"/>
</dbReference>
<evidence type="ECO:0000259" key="1">
    <source>
        <dbReference type="Pfam" id="PF00961"/>
    </source>
</evidence>
<reference evidence="2 3" key="1">
    <citation type="journal article" date="2016" name="Nat. Commun.">
        <title>Thousands of microbial genomes shed light on interconnected biogeochemical processes in an aquifer system.</title>
        <authorList>
            <person name="Anantharaman K."/>
            <person name="Brown C.T."/>
            <person name="Hug L.A."/>
            <person name="Sharon I."/>
            <person name="Castelle C.J."/>
            <person name="Probst A.J."/>
            <person name="Thomas B.C."/>
            <person name="Singh A."/>
            <person name="Wilkins M.J."/>
            <person name="Karaoz U."/>
            <person name="Brodie E.L."/>
            <person name="Williams K.H."/>
            <person name="Hubbard S.S."/>
            <person name="Banfield J.F."/>
        </authorList>
    </citation>
    <scope>NUCLEOTIDE SEQUENCE [LARGE SCALE GENOMIC DNA]</scope>
</reference>
<dbReference type="GO" id="GO:0004519">
    <property type="term" value="F:endonuclease activity"/>
    <property type="evidence" value="ECO:0007669"/>
    <property type="project" value="InterPro"/>
</dbReference>
<dbReference type="Gene3D" id="3.10.28.10">
    <property type="entry name" value="Homing endonucleases"/>
    <property type="match status" value="1"/>
</dbReference>
<name>A0A1G2QCT9_9BACT</name>
<dbReference type="EMBL" id="MHTJ01000003">
    <property type="protein sequence ID" value="OHA58394.1"/>
    <property type="molecule type" value="Genomic_DNA"/>
</dbReference>
<sequence>MMMVTRSQLRRSTFSSLEEKGRAKPVLKPDYIVGLTDGEGCFYVQIRTSDRYRLGATVHLHFHIKMQADDKELLDKVMNTLKCGNVYFQPENRQTHRQCYRYSVSSHEEILQIIVPFFKEHDLQSPSKIKNFGLFCQIAELVEHKAHLTTVGLSEIRKIKSQMNKVGTGLA</sequence>
<dbReference type="PANTHER" id="PTHR36181">
    <property type="entry name" value="INTRON-ENCODED ENDONUCLEASE AI3-RELATED"/>
    <property type="match status" value="1"/>
</dbReference>
<dbReference type="InterPro" id="IPR004860">
    <property type="entry name" value="LAGLIDADG_dom"/>
</dbReference>
<dbReference type="SUPFAM" id="SSF55608">
    <property type="entry name" value="Homing endonucleases"/>
    <property type="match status" value="1"/>
</dbReference>
<organism evidence="2 3">
    <name type="scientific">Candidatus Vogelbacteria bacterium RIFOXYD1_FULL_44_32</name>
    <dbReference type="NCBI Taxonomy" id="1802438"/>
    <lineage>
        <taxon>Bacteria</taxon>
        <taxon>Candidatus Vogeliibacteriota</taxon>
    </lineage>
</organism>
<dbReference type="AlphaFoldDB" id="A0A1G2QCT9"/>
<proteinExistence type="predicted"/>
<protein>
    <recommendedName>
        <fullName evidence="1">Homing endonuclease LAGLIDADG domain-containing protein</fullName>
    </recommendedName>
</protein>